<dbReference type="PRINTS" id="PR00032">
    <property type="entry name" value="HTHARAC"/>
</dbReference>
<dbReference type="RefSeq" id="WP_233051242.1">
    <property type="nucleotide sequence ID" value="NZ_JAIMJA010000002.1"/>
</dbReference>
<keyword evidence="1" id="KW-0805">Transcription regulation</keyword>
<keyword evidence="2" id="KW-0238">DNA-binding</keyword>
<evidence type="ECO:0000256" key="2">
    <source>
        <dbReference type="ARBA" id="ARBA00023125"/>
    </source>
</evidence>
<comment type="caution">
    <text evidence="5">The sequence shown here is derived from an EMBL/GenBank/DDBJ whole genome shotgun (WGS) entry which is preliminary data.</text>
</comment>
<feature type="domain" description="HTH araC/xylS-type" evidence="4">
    <location>
        <begin position="224"/>
        <end position="322"/>
    </location>
</feature>
<evidence type="ECO:0000256" key="1">
    <source>
        <dbReference type="ARBA" id="ARBA00023015"/>
    </source>
</evidence>
<evidence type="ECO:0000313" key="6">
    <source>
        <dbReference type="Proteomes" id="UP001201273"/>
    </source>
</evidence>
<name>A0ABS8W753_9GAMM</name>
<protein>
    <submittedName>
        <fullName evidence="5">AraC family transcriptional regulator</fullName>
    </submittedName>
</protein>
<organism evidence="5 6">
    <name type="scientific">Motilimonas cestriensis</name>
    <dbReference type="NCBI Taxonomy" id="2742685"/>
    <lineage>
        <taxon>Bacteria</taxon>
        <taxon>Pseudomonadati</taxon>
        <taxon>Pseudomonadota</taxon>
        <taxon>Gammaproteobacteria</taxon>
        <taxon>Alteromonadales</taxon>
        <taxon>Alteromonadales genera incertae sedis</taxon>
        <taxon>Motilimonas</taxon>
    </lineage>
</organism>
<dbReference type="PANTHER" id="PTHR46796:SF7">
    <property type="entry name" value="ARAC FAMILY TRANSCRIPTIONAL REGULATOR"/>
    <property type="match status" value="1"/>
</dbReference>
<dbReference type="Proteomes" id="UP001201273">
    <property type="component" value="Unassembled WGS sequence"/>
</dbReference>
<dbReference type="InterPro" id="IPR018060">
    <property type="entry name" value="HTH_AraC"/>
</dbReference>
<evidence type="ECO:0000313" key="5">
    <source>
        <dbReference type="EMBL" id="MCE2593644.1"/>
    </source>
</evidence>
<dbReference type="EMBL" id="JAIMJA010000002">
    <property type="protein sequence ID" value="MCE2593644.1"/>
    <property type="molecule type" value="Genomic_DNA"/>
</dbReference>
<proteinExistence type="predicted"/>
<dbReference type="InterPro" id="IPR009057">
    <property type="entry name" value="Homeodomain-like_sf"/>
</dbReference>
<dbReference type="PROSITE" id="PS00041">
    <property type="entry name" value="HTH_ARAC_FAMILY_1"/>
    <property type="match status" value="1"/>
</dbReference>
<sequence length="323" mass="35403">MSEKANNAELEKFNLSHRQQGRTISSLSQLSMSGVFYTHSTMRQPWGVTMPAIPLSTMFHLILDGEAIVSISDKRITLGAGDFILMPRGKGHDIVDINNTPASGLFEQNIEQVTEHYEKLTSKGKGPITTALCGTVLFENEITASIINSMPDYVLIPANSEAHQPIASIVKAIQLETESEGYGAGLIVAKLADVLILQCIRAWVSQLSGDNPNWLMAHTDKRLSPVMELIHTDPAANINIAVLAGLARMSRTTFIDYFKKVVGQTPKKYITDWRLALAKTRLIGSSDNVLNIALEVGYQSEASFSRAYKAKFGVPPSQTKRGE</sequence>
<dbReference type="SUPFAM" id="SSF51182">
    <property type="entry name" value="RmlC-like cupins"/>
    <property type="match status" value="1"/>
</dbReference>
<dbReference type="Gene3D" id="1.10.10.60">
    <property type="entry name" value="Homeodomain-like"/>
    <property type="match status" value="2"/>
</dbReference>
<dbReference type="InterPro" id="IPR018062">
    <property type="entry name" value="HTH_AraC-typ_CS"/>
</dbReference>
<dbReference type="SMART" id="SM00342">
    <property type="entry name" value="HTH_ARAC"/>
    <property type="match status" value="1"/>
</dbReference>
<dbReference type="Pfam" id="PF12852">
    <property type="entry name" value="Cupin_6"/>
    <property type="match status" value="1"/>
</dbReference>
<dbReference type="PROSITE" id="PS01124">
    <property type="entry name" value="HTH_ARAC_FAMILY_2"/>
    <property type="match status" value="1"/>
</dbReference>
<dbReference type="SUPFAM" id="SSF46689">
    <property type="entry name" value="Homeodomain-like"/>
    <property type="match status" value="2"/>
</dbReference>
<keyword evidence="3" id="KW-0804">Transcription</keyword>
<dbReference type="Pfam" id="PF12833">
    <property type="entry name" value="HTH_18"/>
    <property type="match status" value="1"/>
</dbReference>
<dbReference type="InterPro" id="IPR020449">
    <property type="entry name" value="Tscrpt_reg_AraC-type_HTH"/>
</dbReference>
<dbReference type="PANTHER" id="PTHR46796">
    <property type="entry name" value="HTH-TYPE TRANSCRIPTIONAL ACTIVATOR RHAS-RELATED"/>
    <property type="match status" value="1"/>
</dbReference>
<dbReference type="Gene3D" id="2.60.120.10">
    <property type="entry name" value="Jelly Rolls"/>
    <property type="match status" value="1"/>
</dbReference>
<dbReference type="InterPro" id="IPR014710">
    <property type="entry name" value="RmlC-like_jellyroll"/>
</dbReference>
<gene>
    <name evidence="5" type="ORF">K6Y31_02305</name>
</gene>
<accession>A0ABS8W753</accession>
<dbReference type="InterPro" id="IPR032783">
    <property type="entry name" value="AraC_lig"/>
</dbReference>
<evidence type="ECO:0000256" key="3">
    <source>
        <dbReference type="ARBA" id="ARBA00023163"/>
    </source>
</evidence>
<evidence type="ECO:0000259" key="4">
    <source>
        <dbReference type="PROSITE" id="PS01124"/>
    </source>
</evidence>
<keyword evidence="6" id="KW-1185">Reference proteome</keyword>
<dbReference type="InterPro" id="IPR050204">
    <property type="entry name" value="AraC_XylS_family_regulators"/>
</dbReference>
<reference evidence="5 6" key="1">
    <citation type="journal article" date="2022" name="Environ. Microbiol. Rep.">
        <title>Eco-phylogenetic analyses reveal divergent evolution of vitamin B12 metabolism in the marine bacterial family 'Psychromonadaceae'.</title>
        <authorList>
            <person name="Jin X."/>
            <person name="Yang Y."/>
            <person name="Cao H."/>
            <person name="Gao B."/>
            <person name="Zhao Z."/>
        </authorList>
    </citation>
    <scope>NUCLEOTIDE SEQUENCE [LARGE SCALE GENOMIC DNA]</scope>
    <source>
        <strain evidence="5 6">MKS20</strain>
    </source>
</reference>
<dbReference type="InterPro" id="IPR011051">
    <property type="entry name" value="RmlC_Cupin_sf"/>
</dbReference>